<dbReference type="GO" id="GO:0005230">
    <property type="term" value="F:extracellular ligand-gated monoatomic ion channel activity"/>
    <property type="evidence" value="ECO:0007669"/>
    <property type="project" value="InterPro"/>
</dbReference>
<organism evidence="15 16">
    <name type="scientific">Actinia tenebrosa</name>
    <name type="common">Australian red waratah sea anemone</name>
    <dbReference type="NCBI Taxonomy" id="6105"/>
    <lineage>
        <taxon>Eukaryota</taxon>
        <taxon>Metazoa</taxon>
        <taxon>Cnidaria</taxon>
        <taxon>Anthozoa</taxon>
        <taxon>Hexacorallia</taxon>
        <taxon>Actiniaria</taxon>
        <taxon>Actiniidae</taxon>
        <taxon>Actinia</taxon>
    </lineage>
</organism>
<dbReference type="InParanoid" id="A0A6P8IBY0"/>
<dbReference type="InterPro" id="IPR038050">
    <property type="entry name" value="Neuro_actylchol_rec"/>
</dbReference>
<evidence type="ECO:0000256" key="10">
    <source>
        <dbReference type="ARBA" id="ARBA00023303"/>
    </source>
</evidence>
<accession>A0A6P8IBY0</accession>
<evidence type="ECO:0000256" key="11">
    <source>
        <dbReference type="RuleBase" id="RU000687"/>
    </source>
</evidence>
<evidence type="ECO:0000256" key="12">
    <source>
        <dbReference type="SAM" id="MobiDB-lite"/>
    </source>
</evidence>
<keyword evidence="6" id="KW-0732">Signal</keyword>
<evidence type="ECO:0000313" key="15">
    <source>
        <dbReference type="Proteomes" id="UP000515163"/>
    </source>
</evidence>
<dbReference type="PANTHER" id="PTHR18945">
    <property type="entry name" value="NEUROTRANSMITTER GATED ION CHANNEL"/>
    <property type="match status" value="1"/>
</dbReference>
<feature type="region of interest" description="Disordered" evidence="12">
    <location>
        <begin position="1"/>
        <end position="20"/>
    </location>
</feature>
<feature type="compositionally biased region" description="Basic and acidic residues" evidence="12">
    <location>
        <begin position="10"/>
        <end position="20"/>
    </location>
</feature>
<dbReference type="SUPFAM" id="SSF63712">
    <property type="entry name" value="Nicotinic receptor ligand binding domain-like"/>
    <property type="match status" value="1"/>
</dbReference>
<evidence type="ECO:0000256" key="5">
    <source>
        <dbReference type="ARBA" id="ARBA00022692"/>
    </source>
</evidence>
<comment type="similarity">
    <text evidence="11">Belongs to the ligand-gated ion channel (TC 1.A.9) family.</text>
</comment>
<evidence type="ECO:0000259" key="14">
    <source>
        <dbReference type="Pfam" id="PF02932"/>
    </source>
</evidence>
<gene>
    <name evidence="16" type="primary">LOC116298708</name>
</gene>
<reference evidence="16" key="1">
    <citation type="submission" date="2025-08" db="UniProtKB">
        <authorList>
            <consortium name="RefSeq"/>
        </authorList>
    </citation>
    <scope>IDENTIFICATION</scope>
    <source>
        <tissue evidence="16">Tentacle</tissue>
    </source>
</reference>
<keyword evidence="10 11" id="KW-0407">Ion channel</keyword>
<feature type="transmembrane region" description="Helical" evidence="11">
    <location>
        <begin position="449"/>
        <end position="469"/>
    </location>
</feature>
<dbReference type="AlphaFoldDB" id="A0A6P8IBY0"/>
<dbReference type="InterPro" id="IPR018000">
    <property type="entry name" value="Neurotransmitter_ion_chnl_CS"/>
</dbReference>
<dbReference type="Pfam" id="PF02932">
    <property type="entry name" value="Neur_chan_memb"/>
    <property type="match status" value="1"/>
</dbReference>
<dbReference type="InterPro" id="IPR006202">
    <property type="entry name" value="Neur_chan_lig-bd"/>
</dbReference>
<feature type="domain" description="Neurotransmitter-gated ion-channel transmembrane" evidence="14">
    <location>
        <begin position="241"/>
        <end position="463"/>
    </location>
</feature>
<dbReference type="KEGG" id="aten:116298708"/>
<feature type="region of interest" description="Disordered" evidence="12">
    <location>
        <begin position="396"/>
        <end position="420"/>
    </location>
</feature>
<dbReference type="InterPro" id="IPR006201">
    <property type="entry name" value="Neur_channel"/>
</dbReference>
<evidence type="ECO:0000259" key="13">
    <source>
        <dbReference type="Pfam" id="PF02931"/>
    </source>
</evidence>
<comment type="caution">
    <text evidence="11">Lacks conserved residue(s) required for the propagation of feature annotation.</text>
</comment>
<evidence type="ECO:0000256" key="2">
    <source>
        <dbReference type="ARBA" id="ARBA00004236"/>
    </source>
</evidence>
<dbReference type="InterPro" id="IPR006028">
    <property type="entry name" value="GABAA/Glycine_rcpt"/>
</dbReference>
<dbReference type="FunFam" id="2.70.170.10:FF:000045">
    <property type="entry name" value="Predicted protein"/>
    <property type="match status" value="1"/>
</dbReference>
<dbReference type="CDD" id="cd19049">
    <property type="entry name" value="LGIC_TM_anion"/>
    <property type="match status" value="1"/>
</dbReference>
<keyword evidence="8 11" id="KW-0406">Ion transport</keyword>
<keyword evidence="9 11" id="KW-0472">Membrane</keyword>
<evidence type="ECO:0000256" key="3">
    <source>
        <dbReference type="ARBA" id="ARBA00022448"/>
    </source>
</evidence>
<dbReference type="PRINTS" id="PR00252">
    <property type="entry name" value="NRIONCHANNEL"/>
</dbReference>
<evidence type="ECO:0000256" key="6">
    <source>
        <dbReference type="ARBA" id="ARBA00022729"/>
    </source>
</evidence>
<evidence type="ECO:0000256" key="9">
    <source>
        <dbReference type="ARBA" id="ARBA00023136"/>
    </source>
</evidence>
<name>A0A6P8IBY0_ACTTE</name>
<proteinExistence type="inferred from homology"/>
<comment type="subcellular location">
    <subcellularLocation>
        <location evidence="2">Cell membrane</location>
    </subcellularLocation>
    <subcellularLocation>
        <location evidence="1">Membrane</location>
        <topology evidence="1">Multi-pass membrane protein</topology>
    </subcellularLocation>
</comment>
<keyword evidence="4" id="KW-1003">Cell membrane</keyword>
<feature type="domain" description="Neurotransmitter-gated ion-channel ligand-binding" evidence="13">
    <location>
        <begin position="27"/>
        <end position="233"/>
    </location>
</feature>
<evidence type="ECO:0000256" key="4">
    <source>
        <dbReference type="ARBA" id="ARBA00022475"/>
    </source>
</evidence>
<dbReference type="InterPro" id="IPR036734">
    <property type="entry name" value="Neur_chan_lig-bd_sf"/>
</dbReference>
<evidence type="ECO:0000256" key="8">
    <source>
        <dbReference type="ARBA" id="ARBA00023065"/>
    </source>
</evidence>
<dbReference type="NCBIfam" id="TIGR00860">
    <property type="entry name" value="LIC"/>
    <property type="match status" value="1"/>
</dbReference>
<dbReference type="Proteomes" id="UP000515163">
    <property type="component" value="Unplaced"/>
</dbReference>
<keyword evidence="5 11" id="KW-0812">Transmembrane</keyword>
<dbReference type="RefSeq" id="XP_031563107.1">
    <property type="nucleotide sequence ID" value="XM_031707247.1"/>
</dbReference>
<dbReference type="Pfam" id="PF02931">
    <property type="entry name" value="Neur_chan_LBD"/>
    <property type="match status" value="1"/>
</dbReference>
<dbReference type="Gene3D" id="1.20.58.390">
    <property type="entry name" value="Neurotransmitter-gated ion-channel transmembrane domain"/>
    <property type="match status" value="1"/>
</dbReference>
<dbReference type="InterPro" id="IPR036719">
    <property type="entry name" value="Neuro-gated_channel_TM_sf"/>
</dbReference>
<evidence type="ECO:0000256" key="1">
    <source>
        <dbReference type="ARBA" id="ARBA00004141"/>
    </source>
</evidence>
<keyword evidence="15" id="KW-1185">Reference proteome</keyword>
<dbReference type="FunFam" id="1.20.58.390:FF:000098">
    <property type="entry name" value="Predicted protein"/>
    <property type="match status" value="1"/>
</dbReference>
<dbReference type="CDD" id="cd18990">
    <property type="entry name" value="LGIC_ECD_GABAAR"/>
    <property type="match status" value="1"/>
</dbReference>
<dbReference type="GO" id="GO:0004888">
    <property type="term" value="F:transmembrane signaling receptor activity"/>
    <property type="evidence" value="ECO:0007669"/>
    <property type="project" value="InterPro"/>
</dbReference>
<dbReference type="InterPro" id="IPR006029">
    <property type="entry name" value="Neurotrans-gated_channel_TM"/>
</dbReference>
<feature type="transmembrane region" description="Helical" evidence="11">
    <location>
        <begin position="299"/>
        <end position="318"/>
    </location>
</feature>
<dbReference type="PRINTS" id="PR00253">
    <property type="entry name" value="GABAARECEPTR"/>
</dbReference>
<feature type="transmembrane region" description="Helical" evidence="11">
    <location>
        <begin position="235"/>
        <end position="258"/>
    </location>
</feature>
<dbReference type="SUPFAM" id="SSF90112">
    <property type="entry name" value="Neurotransmitter-gated ion-channel transmembrane pore"/>
    <property type="match status" value="1"/>
</dbReference>
<dbReference type="OrthoDB" id="5963186at2759"/>
<protein>
    <submittedName>
        <fullName evidence="16">Gamma-aminobutyric acid receptor subunit beta-3-like</fullName>
    </submittedName>
</protein>
<dbReference type="GeneID" id="116298708"/>
<keyword evidence="7 11" id="KW-1133">Transmembrane helix</keyword>
<evidence type="ECO:0000313" key="16">
    <source>
        <dbReference type="RefSeq" id="XP_031563107.1"/>
    </source>
</evidence>
<keyword evidence="3 11" id="KW-0813">Transport</keyword>
<dbReference type="PROSITE" id="PS00236">
    <property type="entry name" value="NEUROTR_ION_CHANNEL"/>
    <property type="match status" value="1"/>
</dbReference>
<dbReference type="GO" id="GO:0005886">
    <property type="term" value="C:plasma membrane"/>
    <property type="evidence" value="ECO:0007669"/>
    <property type="project" value="UniProtKB-SubCell"/>
</dbReference>
<dbReference type="Gene3D" id="2.70.170.10">
    <property type="entry name" value="Neurotransmitter-gated ion-channel ligand-binding domain"/>
    <property type="match status" value="1"/>
</dbReference>
<sequence>MSIVPSTKTAELRPKDDKVNKPGENISRLLEKTFRHYDKKIRPYYGVRTLDVGLNMLFLSFGELSETNMEFTVDMYLGQFWTEPRLAFGLNRTIILSGPASEKLWVPDTFFCNSIDTKIHTLIFSNKKVWIDLMNGTVMLSARLTTRNSCKVDLRDYPMDEQTCHLPIESFSYEDKDLKYTWRAPFGVGTDIFIYDTEMAQFEIVSAKRFLKHPVYHSDMFSGLTATVRFRRRSLYYIFQMYIPCICVVIVSWIAFWIDHKEGSERVGLGISALLTISYMRGSMNAGMPRVSYLKSIDYFLLTSFVFVFMSLIEYVLVIKEFRKGKRKGKPEVPEILPGTQIENEENEPMIVTVTSGNKTFRFHDPVDDYDVMSNTEAEPKLNNQQNCVKYNSQKSSVQFSNHNRTPGRRRPSRRDFQRKSSVARFITKTAKTVRPEKGVHTLDKYSRVVFPISYILFLIIYFSVQYQLGSS</sequence>
<evidence type="ECO:0000256" key="7">
    <source>
        <dbReference type="ARBA" id="ARBA00022989"/>
    </source>
</evidence>